<dbReference type="OrthoDB" id="13601at2759"/>
<reference evidence="6" key="1">
    <citation type="submission" date="2022-01" db="EMBL/GenBank/DDBJ databases">
        <authorList>
            <person name="Braso-Vives M."/>
        </authorList>
    </citation>
    <scope>NUCLEOTIDE SEQUENCE</scope>
</reference>
<evidence type="ECO:0000313" key="7">
    <source>
        <dbReference type="Proteomes" id="UP000838412"/>
    </source>
</evidence>
<comment type="similarity">
    <text evidence="2">Belongs to the CMC4 family.</text>
</comment>
<dbReference type="EMBL" id="OV696699">
    <property type="protein sequence ID" value="CAH1245740.1"/>
    <property type="molecule type" value="Genomic_DNA"/>
</dbReference>
<proteinExistence type="inferred from homology"/>
<feature type="disulfide bond" evidence="5">
    <location>
        <begin position="41"/>
        <end position="52"/>
    </location>
</feature>
<keyword evidence="7" id="KW-1185">Reference proteome</keyword>
<feature type="disulfide bond" evidence="5">
    <location>
        <begin position="9"/>
        <end position="40"/>
    </location>
</feature>
<evidence type="ECO:0000256" key="3">
    <source>
        <dbReference type="ARBA" id="ARBA00023128"/>
    </source>
</evidence>
<dbReference type="GO" id="GO:0005758">
    <property type="term" value="C:mitochondrial intermembrane space"/>
    <property type="evidence" value="ECO:0007669"/>
    <property type="project" value="TreeGrafter"/>
</dbReference>
<dbReference type="SUPFAM" id="SSF47072">
    <property type="entry name" value="Cysteine alpha-hairpin motif"/>
    <property type="match status" value="1"/>
</dbReference>
<evidence type="ECO:0000256" key="2">
    <source>
        <dbReference type="ARBA" id="ARBA00009858"/>
    </source>
</evidence>
<comment type="subcellular location">
    <subcellularLocation>
        <location evidence="1">Mitochondrion</location>
    </subcellularLocation>
</comment>
<evidence type="ECO:0000256" key="1">
    <source>
        <dbReference type="ARBA" id="ARBA00004173"/>
    </source>
</evidence>
<dbReference type="Pfam" id="PF08991">
    <property type="entry name" value="CMC4"/>
    <property type="match status" value="1"/>
</dbReference>
<sequence>MVKERPDPCQRQACDIQVCLQANNYKESRCESVLRAMERCCEKPTAQDSVCCSGFRKTNRRKPEDKEKR</sequence>
<evidence type="ECO:0000256" key="4">
    <source>
        <dbReference type="ARBA" id="ARBA00023157"/>
    </source>
</evidence>
<dbReference type="Gene3D" id="1.10.287.1130">
    <property type="entry name" value="CytochromE C oxidase copper chaperone"/>
    <property type="match status" value="1"/>
</dbReference>
<accession>A0A8J9Z192</accession>
<feature type="disulfide bond" evidence="5">
    <location>
        <begin position="19"/>
        <end position="30"/>
    </location>
</feature>
<gene>
    <name evidence="6" type="primary">CMC4</name>
    <name evidence="6" type="ORF">BLAG_LOCUS7971</name>
</gene>
<keyword evidence="4 5" id="KW-1015">Disulfide bond</keyword>
<evidence type="ECO:0000313" key="6">
    <source>
        <dbReference type="EMBL" id="CAH1245740.1"/>
    </source>
</evidence>
<name>A0A8J9Z192_BRALA</name>
<dbReference type="PANTHER" id="PTHR15590">
    <property type="entry name" value="CX9C MOTIF-CONTAINING PROTEIN 4"/>
    <property type="match status" value="1"/>
</dbReference>
<dbReference type="InterPro" id="IPR027179">
    <property type="entry name" value="CMC4"/>
</dbReference>
<dbReference type="PANTHER" id="PTHR15590:SF0">
    <property type="entry name" value="CX9C MOTIF-CONTAINING PROTEIN 4"/>
    <property type="match status" value="1"/>
</dbReference>
<dbReference type="Proteomes" id="UP000838412">
    <property type="component" value="Chromosome 14"/>
</dbReference>
<dbReference type="AlphaFoldDB" id="A0A8J9Z192"/>
<organism evidence="6 7">
    <name type="scientific">Branchiostoma lanceolatum</name>
    <name type="common">Common lancelet</name>
    <name type="synonym">Amphioxus lanceolatum</name>
    <dbReference type="NCBI Taxonomy" id="7740"/>
    <lineage>
        <taxon>Eukaryota</taxon>
        <taxon>Metazoa</taxon>
        <taxon>Chordata</taxon>
        <taxon>Cephalochordata</taxon>
        <taxon>Leptocardii</taxon>
        <taxon>Amphioxiformes</taxon>
        <taxon>Branchiostomatidae</taxon>
        <taxon>Branchiostoma</taxon>
    </lineage>
</organism>
<keyword evidence="3" id="KW-0496">Mitochondrion</keyword>
<dbReference type="InterPro" id="IPR009069">
    <property type="entry name" value="Cys_alpha_HP_mot_SF"/>
</dbReference>
<protein>
    <submittedName>
        <fullName evidence="6">CMC4 protein</fullName>
    </submittedName>
</protein>
<evidence type="ECO:0000256" key="5">
    <source>
        <dbReference type="PIRSR" id="PIRSR627179-50"/>
    </source>
</evidence>